<comment type="caution">
    <text evidence="1">The sequence shown here is derived from an EMBL/GenBank/DDBJ whole genome shotgun (WGS) entry which is preliminary data.</text>
</comment>
<protein>
    <submittedName>
        <fullName evidence="1">Uncharacterized protein</fullName>
    </submittedName>
</protein>
<accession>X0VBY7</accession>
<dbReference type="EMBL" id="BARS01013587">
    <property type="protein sequence ID" value="GAF98105.1"/>
    <property type="molecule type" value="Genomic_DNA"/>
</dbReference>
<gene>
    <name evidence="1" type="ORF">S01H1_23495</name>
</gene>
<feature type="non-terminal residue" evidence="1">
    <location>
        <position position="1"/>
    </location>
</feature>
<organism evidence="1">
    <name type="scientific">marine sediment metagenome</name>
    <dbReference type="NCBI Taxonomy" id="412755"/>
    <lineage>
        <taxon>unclassified sequences</taxon>
        <taxon>metagenomes</taxon>
        <taxon>ecological metagenomes</taxon>
    </lineage>
</organism>
<proteinExistence type="predicted"/>
<name>X0VBY7_9ZZZZ</name>
<dbReference type="AlphaFoldDB" id="X0VBY7"/>
<evidence type="ECO:0000313" key="1">
    <source>
        <dbReference type="EMBL" id="GAF98105.1"/>
    </source>
</evidence>
<sequence length="49" mass="5474">VGIGTIDELRQQADKVGASLEDVFLRLTEQDTSVNEIIKKLRASFKVKN</sequence>
<reference evidence="1" key="1">
    <citation type="journal article" date="2014" name="Front. Microbiol.">
        <title>High frequency of phylogenetically diverse reductive dehalogenase-homologous genes in deep subseafloor sedimentary metagenomes.</title>
        <authorList>
            <person name="Kawai M."/>
            <person name="Futagami T."/>
            <person name="Toyoda A."/>
            <person name="Takaki Y."/>
            <person name="Nishi S."/>
            <person name="Hori S."/>
            <person name="Arai W."/>
            <person name="Tsubouchi T."/>
            <person name="Morono Y."/>
            <person name="Uchiyama I."/>
            <person name="Ito T."/>
            <person name="Fujiyama A."/>
            <person name="Inagaki F."/>
            <person name="Takami H."/>
        </authorList>
    </citation>
    <scope>NUCLEOTIDE SEQUENCE</scope>
    <source>
        <strain evidence="1">Expedition CK06-06</strain>
    </source>
</reference>